<dbReference type="InterPro" id="IPR005467">
    <property type="entry name" value="His_kinase_dom"/>
</dbReference>
<evidence type="ECO:0000256" key="2">
    <source>
        <dbReference type="ARBA" id="ARBA00004651"/>
    </source>
</evidence>
<dbReference type="SUPFAM" id="SSF55785">
    <property type="entry name" value="PYP-like sensor domain (PAS domain)"/>
    <property type="match status" value="1"/>
</dbReference>
<comment type="catalytic activity">
    <reaction evidence="1">
        <text>ATP + protein L-histidine = ADP + protein N-phospho-L-histidine.</text>
        <dbReference type="EC" id="2.7.13.3"/>
    </reaction>
</comment>
<dbReference type="EMBL" id="MLJW01000074">
    <property type="protein sequence ID" value="OIR02522.1"/>
    <property type="molecule type" value="Genomic_DNA"/>
</dbReference>
<dbReference type="GO" id="GO:0005524">
    <property type="term" value="F:ATP binding"/>
    <property type="evidence" value="ECO:0007669"/>
    <property type="project" value="UniProtKB-KW"/>
</dbReference>
<dbReference type="CDD" id="cd00082">
    <property type="entry name" value="HisKA"/>
    <property type="match status" value="1"/>
</dbReference>
<dbReference type="SUPFAM" id="SSF47384">
    <property type="entry name" value="Homodimeric domain of signal transducing histidine kinase"/>
    <property type="match status" value="1"/>
</dbReference>
<keyword evidence="9 17" id="KW-0418">Kinase</keyword>
<keyword evidence="11 14" id="KW-1133">Transmembrane helix</keyword>
<dbReference type="FunFam" id="1.10.287.130:FF:000107">
    <property type="entry name" value="Sensor histidine kinase YycG"/>
    <property type="match status" value="1"/>
</dbReference>
<gene>
    <name evidence="17" type="primary">walK_3</name>
    <name evidence="17" type="ORF">GALL_154730</name>
</gene>
<dbReference type="InterPro" id="IPR036890">
    <property type="entry name" value="HATPase_C_sf"/>
</dbReference>
<keyword evidence="10" id="KW-0067">ATP-binding</keyword>
<evidence type="ECO:0000256" key="8">
    <source>
        <dbReference type="ARBA" id="ARBA00022741"/>
    </source>
</evidence>
<evidence type="ECO:0000256" key="6">
    <source>
        <dbReference type="ARBA" id="ARBA00022679"/>
    </source>
</evidence>
<dbReference type="SMART" id="SM00304">
    <property type="entry name" value="HAMP"/>
    <property type="match status" value="1"/>
</dbReference>
<dbReference type="PANTHER" id="PTHR43065">
    <property type="entry name" value="SENSOR HISTIDINE KINASE"/>
    <property type="match status" value="1"/>
</dbReference>
<evidence type="ECO:0000256" key="12">
    <source>
        <dbReference type="ARBA" id="ARBA00023012"/>
    </source>
</evidence>
<dbReference type="AlphaFoldDB" id="A0A1J5S365"/>
<dbReference type="Pfam" id="PF00512">
    <property type="entry name" value="HisKA"/>
    <property type="match status" value="1"/>
</dbReference>
<dbReference type="InterPro" id="IPR004358">
    <property type="entry name" value="Sig_transdc_His_kin-like_C"/>
</dbReference>
<reference evidence="17" key="1">
    <citation type="submission" date="2016-10" db="EMBL/GenBank/DDBJ databases">
        <title>Sequence of Gallionella enrichment culture.</title>
        <authorList>
            <person name="Poehlein A."/>
            <person name="Muehling M."/>
            <person name="Daniel R."/>
        </authorList>
    </citation>
    <scope>NUCLEOTIDE SEQUENCE</scope>
</reference>
<dbReference type="PROSITE" id="PS50109">
    <property type="entry name" value="HIS_KIN"/>
    <property type="match status" value="1"/>
</dbReference>
<feature type="transmembrane region" description="Helical" evidence="14">
    <location>
        <begin position="34"/>
        <end position="59"/>
    </location>
</feature>
<keyword evidence="13 14" id="KW-0472">Membrane</keyword>
<dbReference type="Gene3D" id="3.30.565.10">
    <property type="entry name" value="Histidine kinase-like ATPase, C-terminal domain"/>
    <property type="match status" value="1"/>
</dbReference>
<dbReference type="Pfam" id="PF19312">
    <property type="entry name" value="NtrY_N"/>
    <property type="match status" value="1"/>
</dbReference>
<dbReference type="InterPro" id="IPR036097">
    <property type="entry name" value="HisK_dim/P_sf"/>
</dbReference>
<evidence type="ECO:0000256" key="9">
    <source>
        <dbReference type="ARBA" id="ARBA00022777"/>
    </source>
</evidence>
<evidence type="ECO:0000256" key="1">
    <source>
        <dbReference type="ARBA" id="ARBA00000085"/>
    </source>
</evidence>
<dbReference type="SMART" id="SM00387">
    <property type="entry name" value="HATPase_c"/>
    <property type="match status" value="1"/>
</dbReference>
<organism evidence="17">
    <name type="scientific">mine drainage metagenome</name>
    <dbReference type="NCBI Taxonomy" id="410659"/>
    <lineage>
        <taxon>unclassified sequences</taxon>
        <taxon>metagenomes</taxon>
        <taxon>ecological metagenomes</taxon>
    </lineage>
</organism>
<keyword evidence="6 17" id="KW-0808">Transferase</keyword>
<comment type="caution">
    <text evidence="17">The sequence shown here is derived from an EMBL/GenBank/DDBJ whole genome shotgun (WGS) entry which is preliminary data.</text>
</comment>
<keyword evidence="12" id="KW-0902">Two-component regulatory system</keyword>
<evidence type="ECO:0000256" key="7">
    <source>
        <dbReference type="ARBA" id="ARBA00022692"/>
    </source>
</evidence>
<proteinExistence type="predicted"/>
<evidence type="ECO:0000256" key="14">
    <source>
        <dbReference type="SAM" id="Phobius"/>
    </source>
</evidence>
<dbReference type="InterPro" id="IPR003594">
    <property type="entry name" value="HATPase_dom"/>
</dbReference>
<dbReference type="InterPro" id="IPR017232">
    <property type="entry name" value="NtrY"/>
</dbReference>
<name>A0A1J5S365_9ZZZZ</name>
<keyword evidence="8" id="KW-0547">Nucleotide-binding</keyword>
<dbReference type="InterPro" id="IPR003660">
    <property type="entry name" value="HAMP_dom"/>
</dbReference>
<dbReference type="InterPro" id="IPR035965">
    <property type="entry name" value="PAS-like_dom_sf"/>
</dbReference>
<dbReference type="PANTHER" id="PTHR43065:SF10">
    <property type="entry name" value="PEROXIDE STRESS-ACTIVATED HISTIDINE KINASE MAK3"/>
    <property type="match status" value="1"/>
</dbReference>
<dbReference type="GO" id="GO:0005886">
    <property type="term" value="C:plasma membrane"/>
    <property type="evidence" value="ECO:0007669"/>
    <property type="project" value="UniProtKB-SubCell"/>
</dbReference>
<keyword evidence="7 14" id="KW-0812">Transmembrane</keyword>
<dbReference type="PIRSF" id="PIRSF037532">
    <property type="entry name" value="STHK_NtrY"/>
    <property type="match status" value="1"/>
</dbReference>
<evidence type="ECO:0000313" key="17">
    <source>
        <dbReference type="EMBL" id="OIR02522.1"/>
    </source>
</evidence>
<dbReference type="EC" id="2.7.13.3" evidence="3"/>
<dbReference type="Gene3D" id="3.30.450.20">
    <property type="entry name" value="PAS domain"/>
    <property type="match status" value="1"/>
</dbReference>
<evidence type="ECO:0000259" key="15">
    <source>
        <dbReference type="PROSITE" id="PS50109"/>
    </source>
</evidence>
<dbReference type="PRINTS" id="PR00344">
    <property type="entry name" value="BCTRLSENSOR"/>
</dbReference>
<dbReference type="SUPFAM" id="SSF158472">
    <property type="entry name" value="HAMP domain-like"/>
    <property type="match status" value="1"/>
</dbReference>
<dbReference type="Pfam" id="PF00672">
    <property type="entry name" value="HAMP"/>
    <property type="match status" value="1"/>
</dbReference>
<evidence type="ECO:0000256" key="3">
    <source>
        <dbReference type="ARBA" id="ARBA00012438"/>
    </source>
</evidence>
<dbReference type="GO" id="GO:0000155">
    <property type="term" value="F:phosphorelay sensor kinase activity"/>
    <property type="evidence" value="ECO:0007669"/>
    <property type="project" value="InterPro"/>
</dbReference>
<evidence type="ECO:0000256" key="5">
    <source>
        <dbReference type="ARBA" id="ARBA00022553"/>
    </source>
</evidence>
<dbReference type="SMART" id="SM00388">
    <property type="entry name" value="HisKA"/>
    <property type="match status" value="1"/>
</dbReference>
<feature type="domain" description="HAMP" evidence="16">
    <location>
        <begin position="298"/>
        <end position="350"/>
    </location>
</feature>
<feature type="transmembrane region" description="Helical" evidence="14">
    <location>
        <begin position="71"/>
        <end position="93"/>
    </location>
</feature>
<dbReference type="Gene3D" id="6.10.340.10">
    <property type="match status" value="1"/>
</dbReference>
<dbReference type="Pfam" id="PF02518">
    <property type="entry name" value="HATPase_c"/>
    <property type="match status" value="1"/>
</dbReference>
<dbReference type="InterPro" id="IPR045671">
    <property type="entry name" value="NtrY-like_N"/>
</dbReference>
<keyword evidence="4" id="KW-1003">Cell membrane</keyword>
<feature type="transmembrane region" description="Helical" evidence="14">
    <location>
        <begin position="273"/>
        <end position="296"/>
    </location>
</feature>
<evidence type="ECO:0000256" key="10">
    <source>
        <dbReference type="ARBA" id="ARBA00022840"/>
    </source>
</evidence>
<dbReference type="Gene3D" id="1.10.287.130">
    <property type="match status" value="1"/>
</dbReference>
<evidence type="ECO:0000256" key="11">
    <source>
        <dbReference type="ARBA" id="ARBA00022989"/>
    </source>
</evidence>
<dbReference type="PROSITE" id="PS50885">
    <property type="entry name" value="HAMP"/>
    <property type="match status" value="1"/>
</dbReference>
<evidence type="ECO:0000256" key="13">
    <source>
        <dbReference type="ARBA" id="ARBA00023136"/>
    </source>
</evidence>
<evidence type="ECO:0000256" key="4">
    <source>
        <dbReference type="ARBA" id="ARBA00022475"/>
    </source>
</evidence>
<comment type="subcellular location">
    <subcellularLocation>
        <location evidence="2">Cell membrane</location>
        <topology evidence="2">Multi-pass membrane protein</topology>
    </subcellularLocation>
</comment>
<evidence type="ECO:0000259" key="16">
    <source>
        <dbReference type="PROSITE" id="PS50885"/>
    </source>
</evidence>
<dbReference type="CDD" id="cd06225">
    <property type="entry name" value="HAMP"/>
    <property type="match status" value="1"/>
</dbReference>
<dbReference type="SUPFAM" id="SSF55874">
    <property type="entry name" value="ATPase domain of HSP90 chaperone/DNA topoisomerase II/histidine kinase"/>
    <property type="match status" value="1"/>
</dbReference>
<dbReference type="InterPro" id="IPR003661">
    <property type="entry name" value="HisK_dim/P_dom"/>
</dbReference>
<protein>
    <recommendedName>
        <fullName evidence="3">histidine kinase</fullName>
        <ecNumber evidence="3">2.7.13.3</ecNumber>
    </recommendedName>
</protein>
<feature type="domain" description="Histidine kinase" evidence="15">
    <location>
        <begin position="497"/>
        <end position="718"/>
    </location>
</feature>
<accession>A0A1J5S365</accession>
<keyword evidence="5" id="KW-0597">Phosphoprotein</keyword>
<sequence>MKYVVFISATLGAFLLYLLSNASANTAASGEYYTLLVTLNVVLAVFLVVLIGFQLFGLYRKIRGHVMGSRFTLRLLVTFALMAILPGLIVYLVSVNFLTRSIESWFNVKVESALEGGLNLGRTALDIMLADVKEKGESMATNLAFQPSNTHFAMLNDLREKSGIQDATLLSLQGRILAVSSSDSSSFLPELPSLAQLRQARQRIYGSIEPIDGKGLYLRVLAPVTVQDLAGETRILQLLQPVPKSLATTAEAVQDVYQDYQKLSYSRTSLREVFALTLTLVMMLAMLTSVAIAFVLSRRLSAPLTVLAEGTKAIASGDYSIVLPEHGKDELGVLVKSFNSMTRQLAEAIKRADKNRARVEAAHGYLETILAHLSSGVLALNERAELRTFNQAAVAILGVELNSCIGLSLDQMIVRQTALEGFFLAIADNLQSDSLQPSSLQKNDMQTQVELTNAQGKQILVVRGTPLPDGGYVVVFDDATTMIQAQRDAAWGEVARRLAHEIKNPLTPIQLSAERMAHKFHHKLDAADAKILKRSTETIVNQVDAMKKMVNEFSEYARSPAPQLQRLDLNTLIHEVVSFYDLPRIKIELSLAKQACIIKGDSTMLRQVIHNLLQNAQDALATSLVPIISVKTEVLNDMLVLTVQDNGSGFPAEMMSHVFEPYVTTKPHGTGLGLAIVKKIIEEHKGSIKVENVSNAHLDSTAPANLGAIVIISIPLLLEDVKLQQV</sequence>
<dbReference type="Pfam" id="PF12860">
    <property type="entry name" value="PAS_7"/>
    <property type="match status" value="1"/>
</dbReference>